<organism evidence="1">
    <name type="scientific">Hanusia phi</name>
    <dbReference type="NCBI Taxonomy" id="3032"/>
    <lineage>
        <taxon>Eukaryota</taxon>
        <taxon>Cryptophyceae</taxon>
        <taxon>Pyrenomonadales</taxon>
        <taxon>Geminigeraceae</taxon>
        <taxon>Hanusia</taxon>
    </lineage>
</organism>
<accession>A0A7S0HPH4</accession>
<sequence>MVKMLAFSVEDPDFSFLSNVSFQDDTQLQCDECEQTCKHSGLSLLSQPLEVGDSTAEAKALYSRSEVDWAWEAWEAWQVGDCSKDWSSAYSGKRSSQCESFASVLLAFSSYDDMSQPMTQRLQPACSLPPPPATKRYKMVKLSTGITRISGNKIVEHISSED</sequence>
<protein>
    <submittedName>
        <fullName evidence="1">Uncharacterized protein</fullName>
    </submittedName>
</protein>
<name>A0A7S0HPH4_9CRYP</name>
<evidence type="ECO:0000313" key="1">
    <source>
        <dbReference type="EMBL" id="CAD8498707.1"/>
    </source>
</evidence>
<proteinExistence type="predicted"/>
<reference evidence="1" key="1">
    <citation type="submission" date="2021-01" db="EMBL/GenBank/DDBJ databases">
        <authorList>
            <person name="Corre E."/>
            <person name="Pelletier E."/>
            <person name="Niang G."/>
            <person name="Scheremetjew M."/>
            <person name="Finn R."/>
            <person name="Kale V."/>
            <person name="Holt S."/>
            <person name="Cochrane G."/>
            <person name="Meng A."/>
            <person name="Brown T."/>
            <person name="Cohen L."/>
        </authorList>
    </citation>
    <scope>NUCLEOTIDE SEQUENCE</scope>
    <source>
        <strain evidence="1">CCMP325</strain>
    </source>
</reference>
<gene>
    <name evidence="1" type="ORF">HPHI1048_LOCUS18392</name>
</gene>
<dbReference type="EMBL" id="HBEO01027242">
    <property type="protein sequence ID" value="CAD8498707.1"/>
    <property type="molecule type" value="Transcribed_RNA"/>
</dbReference>
<dbReference type="AlphaFoldDB" id="A0A7S0HPH4"/>